<evidence type="ECO:0000313" key="2">
    <source>
        <dbReference type="EMBL" id="KAG8100708.1"/>
    </source>
</evidence>
<dbReference type="Proteomes" id="UP000729402">
    <property type="component" value="Unassembled WGS sequence"/>
</dbReference>
<organism evidence="2 3">
    <name type="scientific">Zizania palustris</name>
    <name type="common">Northern wild rice</name>
    <dbReference type="NCBI Taxonomy" id="103762"/>
    <lineage>
        <taxon>Eukaryota</taxon>
        <taxon>Viridiplantae</taxon>
        <taxon>Streptophyta</taxon>
        <taxon>Embryophyta</taxon>
        <taxon>Tracheophyta</taxon>
        <taxon>Spermatophyta</taxon>
        <taxon>Magnoliopsida</taxon>
        <taxon>Liliopsida</taxon>
        <taxon>Poales</taxon>
        <taxon>Poaceae</taxon>
        <taxon>BOP clade</taxon>
        <taxon>Oryzoideae</taxon>
        <taxon>Oryzeae</taxon>
        <taxon>Zizaniinae</taxon>
        <taxon>Zizania</taxon>
    </lineage>
</organism>
<dbReference type="EMBL" id="JAAALK010000079">
    <property type="protein sequence ID" value="KAG8100708.1"/>
    <property type="molecule type" value="Genomic_DNA"/>
</dbReference>
<feature type="region of interest" description="Disordered" evidence="1">
    <location>
        <begin position="1"/>
        <end position="28"/>
    </location>
</feature>
<evidence type="ECO:0000313" key="3">
    <source>
        <dbReference type="Proteomes" id="UP000729402"/>
    </source>
</evidence>
<proteinExistence type="predicted"/>
<evidence type="ECO:0000256" key="1">
    <source>
        <dbReference type="SAM" id="MobiDB-lite"/>
    </source>
</evidence>
<gene>
    <name evidence="2" type="ORF">GUJ93_ZPchr0013g35645</name>
</gene>
<reference evidence="2" key="2">
    <citation type="submission" date="2021-02" db="EMBL/GenBank/DDBJ databases">
        <authorList>
            <person name="Kimball J.A."/>
            <person name="Haas M.W."/>
            <person name="Macchietto M."/>
            <person name="Kono T."/>
            <person name="Duquette J."/>
            <person name="Shao M."/>
        </authorList>
    </citation>
    <scope>NUCLEOTIDE SEQUENCE</scope>
    <source>
        <tissue evidence="2">Fresh leaf tissue</tissue>
    </source>
</reference>
<name>A0A8J6C699_ZIZPA</name>
<protein>
    <submittedName>
        <fullName evidence="2">Uncharacterized protein</fullName>
    </submittedName>
</protein>
<keyword evidence="3" id="KW-1185">Reference proteome</keyword>
<sequence length="68" mass="7152">MAGPGENARASATSSVESESTIKRLGRTGITGADHYQISVVIRIITKEQRGQSVIVHVDPTDIGSGMN</sequence>
<comment type="caution">
    <text evidence="2">The sequence shown here is derived from an EMBL/GenBank/DDBJ whole genome shotgun (WGS) entry which is preliminary data.</text>
</comment>
<reference evidence="2" key="1">
    <citation type="journal article" date="2021" name="bioRxiv">
        <title>Whole Genome Assembly and Annotation of Northern Wild Rice, Zizania palustris L., Supports a Whole Genome Duplication in the Zizania Genus.</title>
        <authorList>
            <person name="Haas M."/>
            <person name="Kono T."/>
            <person name="Macchietto M."/>
            <person name="Millas R."/>
            <person name="McGilp L."/>
            <person name="Shao M."/>
            <person name="Duquette J."/>
            <person name="Hirsch C.N."/>
            <person name="Kimball J."/>
        </authorList>
    </citation>
    <scope>NUCLEOTIDE SEQUENCE</scope>
    <source>
        <tissue evidence="2">Fresh leaf tissue</tissue>
    </source>
</reference>
<feature type="compositionally biased region" description="Low complexity" evidence="1">
    <location>
        <begin position="10"/>
        <end position="19"/>
    </location>
</feature>
<accession>A0A8J6C699</accession>
<dbReference type="AlphaFoldDB" id="A0A8J6C699"/>